<evidence type="ECO:0000256" key="2">
    <source>
        <dbReference type="ARBA" id="ARBA00022692"/>
    </source>
</evidence>
<dbReference type="Pfam" id="PF08637">
    <property type="entry name" value="NCA2"/>
    <property type="match status" value="2"/>
</dbReference>
<evidence type="ECO:0000313" key="7">
    <source>
        <dbReference type="EnsemblPlants" id="OMERI03G17550.1"/>
    </source>
</evidence>
<dbReference type="Proteomes" id="UP000008021">
    <property type="component" value="Chromosome 3"/>
</dbReference>
<proteinExistence type="predicted"/>
<sequence>MAISPSPPPPPPSPSPGDPIEAARHAAAAALAVPARLWGSLLARLPSLSDRCLRRRRRPALPLPFRTAAAHSARATGETPKAFGILEDIVQHTLSSLHGIQKSLLFWQSKAEGTNSQKMYFMIFERGPRAFVKATYQTLTRLRSNESPTQYILHSASDMVSTKLAVLTNMQHCLAVFLAEIYCEVDKFKEGLTENSDKSLHTLFAVLNTVFSKLEVSLQNVCEGHTLLFALDGSPSEFLFERLPEIDYENSEWTEASSTDAICLIYQNLQKLDNLVCSQLSRHKKPRHMTIYWLPYTCGALGLSACSLWLLRHSSLMGSSDIDNWVQSAKESIAGFWDVHVEKPVGYFLFMSFYYLSYAFLNDASIISIRGELFETFKNRGKHVMDTQEVQLNEEVLRRMMLAFCQQTANEKLPQDISDQALMENFMERYEKEWTHPVSSLDSILDASNIPLHDISYFSPSTLNIQLQKRTVDIKQAMLELDQILKGNAINFAILAALPAFGVSLLLLTVVQAWVMNDQGAEGRGRIARRQRRLLLLDAERKLMEFKNCMINGMEEEACCKFGLTLYNLDRLYRAVESHAEETGEWSRLREDILDLAKPTMSMTDKLVVLSRLKGTMAASPPPRSPSSGDPAEAADLAAALAAPARVWSSLLARLPSLSDYSRVLSVGRGRGRRRRRAALPLPIRPAASHSARIAGQMPKAFDILQDVVQHTLSNLHDIQKSLIFWQSKAEGTNSQKLYFVIFERGPRAFVEAAWQTLTRLKSNASPVPHLLHSASDMVSTKLAVLTSMQHCLSAFLAEVYFEVDKCRKGLTESSDKSLHTLFIVLNSVFSKLEVSFRNAVEGQTLLCTHDGKSPELIFERLPEVDVESSEWTEVLSASAITLIYQNLQKFDDFISDQFSSHKRPRNMTIYWLPYTCGALGLSACSLWLLRHSSLMGSSDIDNWIQDAKESMVGFWDVHVGQPIISIRDELFETFKQRSKREMEKQEVQQTEESLRRMLLDFCGNTSNEKPPQDMSELAMMEIVMKRYEKEAMHPFKGLSSGKLTRALSIQIEKHKLALLEAMLELDQILRANEINFAILAALPAFGVSLLLLFAVRAWATHGRGAEGRGRTARRQRRLLLADVEKRLMEFQNCMANGMEEEACCKFGLTLYTLDRLYKAVESHARETGEWSSLREDMFDLAKPGVGMEDKLVLLSRLKGMYDCLLPSPSGVIN</sequence>
<name>A0A0E0D1B9_9ORYZ</name>
<keyword evidence="5 6" id="KW-0472">Membrane</keyword>
<feature type="transmembrane region" description="Helical" evidence="6">
    <location>
        <begin position="492"/>
        <end position="515"/>
    </location>
</feature>
<keyword evidence="8" id="KW-1185">Reference proteome</keyword>
<protein>
    <submittedName>
        <fullName evidence="7">Uncharacterized protein</fullName>
    </submittedName>
</protein>
<comment type="subcellular location">
    <subcellularLocation>
        <location evidence="1">Mitochondrion membrane</location>
        <topology evidence="1">Multi-pass membrane protein</topology>
    </subcellularLocation>
</comment>
<dbReference type="PANTHER" id="PTHR28234:SF1">
    <property type="entry name" value="NUCLEAR CONTROL OF ATPASE PROTEIN 2"/>
    <property type="match status" value="1"/>
</dbReference>
<keyword evidence="2 6" id="KW-0812">Transmembrane</keyword>
<evidence type="ECO:0000256" key="6">
    <source>
        <dbReference type="SAM" id="Phobius"/>
    </source>
</evidence>
<feature type="transmembrane region" description="Helical" evidence="6">
    <location>
        <begin position="910"/>
        <end position="930"/>
    </location>
</feature>
<keyword evidence="4" id="KW-0496">Mitochondrion</keyword>
<dbReference type="InterPro" id="IPR013946">
    <property type="entry name" value="NCA2-like"/>
</dbReference>
<reference evidence="7" key="2">
    <citation type="submission" date="2018-05" db="EMBL/GenBank/DDBJ databases">
        <title>OmerRS3 (Oryza meridionalis Reference Sequence Version 3).</title>
        <authorList>
            <person name="Zhang J."/>
            <person name="Kudrna D."/>
            <person name="Lee S."/>
            <person name="Talag J."/>
            <person name="Welchert J."/>
            <person name="Wing R.A."/>
        </authorList>
    </citation>
    <scope>NUCLEOTIDE SEQUENCE [LARGE SCALE GENOMIC DNA]</scope>
    <source>
        <strain evidence="7">cv. OR44</strain>
    </source>
</reference>
<evidence type="ECO:0000313" key="8">
    <source>
        <dbReference type="Proteomes" id="UP000008021"/>
    </source>
</evidence>
<dbReference type="GO" id="GO:0005741">
    <property type="term" value="C:mitochondrial outer membrane"/>
    <property type="evidence" value="ECO:0007669"/>
    <property type="project" value="TreeGrafter"/>
</dbReference>
<reference evidence="7" key="1">
    <citation type="submission" date="2015-04" db="UniProtKB">
        <authorList>
            <consortium name="EnsemblPlants"/>
        </authorList>
    </citation>
    <scope>IDENTIFICATION</scope>
</reference>
<dbReference type="STRING" id="40149.A0A0E0D1B9"/>
<dbReference type="EnsemblPlants" id="OMERI03G17550.1">
    <property type="protein sequence ID" value="OMERI03G17550.1"/>
    <property type="gene ID" value="OMERI03G17550"/>
</dbReference>
<evidence type="ECO:0000256" key="5">
    <source>
        <dbReference type="ARBA" id="ARBA00023136"/>
    </source>
</evidence>
<dbReference type="Gramene" id="OMERI03G17550.1">
    <property type="protein sequence ID" value="OMERI03G17550.1"/>
    <property type="gene ID" value="OMERI03G17550"/>
</dbReference>
<feature type="transmembrane region" description="Helical" evidence="6">
    <location>
        <begin position="1077"/>
        <end position="1100"/>
    </location>
</feature>
<organism evidence="7">
    <name type="scientific">Oryza meridionalis</name>
    <dbReference type="NCBI Taxonomy" id="40149"/>
    <lineage>
        <taxon>Eukaryota</taxon>
        <taxon>Viridiplantae</taxon>
        <taxon>Streptophyta</taxon>
        <taxon>Embryophyta</taxon>
        <taxon>Tracheophyta</taxon>
        <taxon>Spermatophyta</taxon>
        <taxon>Magnoliopsida</taxon>
        <taxon>Liliopsida</taxon>
        <taxon>Poales</taxon>
        <taxon>Poaceae</taxon>
        <taxon>BOP clade</taxon>
        <taxon>Oryzoideae</taxon>
        <taxon>Oryzeae</taxon>
        <taxon>Oryzinae</taxon>
        <taxon>Oryza</taxon>
    </lineage>
</organism>
<dbReference type="PANTHER" id="PTHR28234">
    <property type="entry name" value="NUCLEAR CONTROL OF ATPASE PROTEIN 2"/>
    <property type="match status" value="1"/>
</dbReference>
<evidence type="ECO:0000256" key="3">
    <source>
        <dbReference type="ARBA" id="ARBA00022989"/>
    </source>
</evidence>
<evidence type="ECO:0000256" key="4">
    <source>
        <dbReference type="ARBA" id="ARBA00023128"/>
    </source>
</evidence>
<feature type="transmembrane region" description="Helical" evidence="6">
    <location>
        <begin position="345"/>
        <end position="361"/>
    </location>
</feature>
<feature type="transmembrane region" description="Helical" evidence="6">
    <location>
        <begin position="291"/>
        <end position="311"/>
    </location>
</feature>
<dbReference type="AlphaFoldDB" id="A0A0E0D1B9"/>
<dbReference type="eggNOG" id="ENOG502QQIS">
    <property type="taxonomic scope" value="Eukaryota"/>
</dbReference>
<evidence type="ECO:0000256" key="1">
    <source>
        <dbReference type="ARBA" id="ARBA00004225"/>
    </source>
</evidence>
<keyword evidence="3 6" id="KW-1133">Transmembrane helix</keyword>
<accession>A0A0E0D1B9</accession>